<dbReference type="GO" id="GO:0034497">
    <property type="term" value="P:protein localization to phagophore assembly site"/>
    <property type="evidence" value="ECO:0007669"/>
    <property type="project" value="TreeGrafter"/>
</dbReference>
<comment type="subcellular location">
    <subcellularLocation>
        <location evidence="1">Preautophagosomal structure</location>
    </subcellularLocation>
</comment>
<dbReference type="InterPro" id="IPR036570">
    <property type="entry name" value="HORMA_dom_sf"/>
</dbReference>
<gene>
    <name evidence="6" type="ORF">CALMAC_LOCUS970</name>
</gene>
<dbReference type="AlphaFoldDB" id="A0A653BH57"/>
<dbReference type="PANTHER" id="PTHR13430">
    <property type="match status" value="1"/>
</dbReference>
<comment type="similarity">
    <text evidence="2 4">Belongs to the ATG13 family. Metazoan subfamily.</text>
</comment>
<dbReference type="Gene3D" id="3.30.900.10">
    <property type="entry name" value="HORMA domain"/>
    <property type="match status" value="1"/>
</dbReference>
<dbReference type="OrthoDB" id="70161at2759"/>
<dbReference type="GO" id="GO:0005829">
    <property type="term" value="C:cytosol"/>
    <property type="evidence" value="ECO:0007669"/>
    <property type="project" value="TreeGrafter"/>
</dbReference>
<organism evidence="6 7">
    <name type="scientific">Callosobruchus maculatus</name>
    <name type="common">Southern cowpea weevil</name>
    <name type="synonym">Pulse bruchid</name>
    <dbReference type="NCBI Taxonomy" id="64391"/>
    <lineage>
        <taxon>Eukaryota</taxon>
        <taxon>Metazoa</taxon>
        <taxon>Ecdysozoa</taxon>
        <taxon>Arthropoda</taxon>
        <taxon>Hexapoda</taxon>
        <taxon>Insecta</taxon>
        <taxon>Pterygota</taxon>
        <taxon>Neoptera</taxon>
        <taxon>Endopterygota</taxon>
        <taxon>Coleoptera</taxon>
        <taxon>Polyphaga</taxon>
        <taxon>Cucujiformia</taxon>
        <taxon>Chrysomeloidea</taxon>
        <taxon>Chrysomelidae</taxon>
        <taxon>Bruchinae</taxon>
        <taxon>Bruchini</taxon>
        <taxon>Callosobruchus</taxon>
    </lineage>
</organism>
<evidence type="ECO:0000256" key="4">
    <source>
        <dbReference type="RuleBase" id="RU361214"/>
    </source>
</evidence>
<evidence type="ECO:0000256" key="3">
    <source>
        <dbReference type="ARBA" id="ARBA00023006"/>
    </source>
</evidence>
<feature type="domain" description="Autophagy-related protein 13 N-terminal" evidence="5">
    <location>
        <begin position="2"/>
        <end position="101"/>
    </location>
</feature>
<dbReference type="GO" id="GO:1990316">
    <property type="term" value="C:Atg1/ULK1 kinase complex"/>
    <property type="evidence" value="ECO:0007669"/>
    <property type="project" value="InterPro"/>
</dbReference>
<dbReference type="Pfam" id="PF10033">
    <property type="entry name" value="ATG13"/>
    <property type="match status" value="1"/>
</dbReference>
<evidence type="ECO:0000259" key="5">
    <source>
        <dbReference type="Pfam" id="PF10033"/>
    </source>
</evidence>
<proteinExistence type="inferred from homology"/>
<dbReference type="EMBL" id="CAACVG010001095">
    <property type="protein sequence ID" value="VEN34922.1"/>
    <property type="molecule type" value="Genomic_DNA"/>
</dbReference>
<dbReference type="GO" id="GO:0000423">
    <property type="term" value="P:mitophagy"/>
    <property type="evidence" value="ECO:0007669"/>
    <property type="project" value="TreeGrafter"/>
</dbReference>
<sequence length="135" mass="15490">MVLESWCLGMLPEQCDSTPRIIHTIYNRMGILLKSLVSVTRVLPAYKLSRKQGEDTFVICYRVYMDEPQLHCLGEGYKYVRVGQICTPVGTLVLSVSYRVKMTISPTHTGRDSIMLKSDHFNTNLSPKNRRYNDT</sequence>
<evidence type="ECO:0000256" key="1">
    <source>
        <dbReference type="ARBA" id="ARBA00004329"/>
    </source>
</evidence>
<dbReference type="GO" id="GO:0034727">
    <property type="term" value="P:piecemeal microautophagy of the nucleus"/>
    <property type="evidence" value="ECO:0007669"/>
    <property type="project" value="TreeGrafter"/>
</dbReference>
<evidence type="ECO:0000313" key="6">
    <source>
        <dbReference type="EMBL" id="VEN34922.1"/>
    </source>
</evidence>
<keyword evidence="3 4" id="KW-0072">Autophagy</keyword>
<evidence type="ECO:0000256" key="2">
    <source>
        <dbReference type="ARBA" id="ARBA00007341"/>
    </source>
</evidence>
<dbReference type="Proteomes" id="UP000410492">
    <property type="component" value="Unassembled WGS sequence"/>
</dbReference>
<dbReference type="GO" id="GO:0000407">
    <property type="term" value="C:phagophore assembly site"/>
    <property type="evidence" value="ECO:0007669"/>
    <property type="project" value="UniProtKB-SubCell"/>
</dbReference>
<dbReference type="InterPro" id="IPR040182">
    <property type="entry name" value="ATG13"/>
</dbReference>
<keyword evidence="7" id="KW-1185">Reference proteome</keyword>
<name>A0A653BH57_CALMS</name>
<protein>
    <recommendedName>
        <fullName evidence="4">Autophagy-related protein 13</fullName>
    </recommendedName>
</protein>
<reference evidence="6 7" key="1">
    <citation type="submission" date="2019-01" db="EMBL/GenBank/DDBJ databases">
        <authorList>
            <person name="Sayadi A."/>
        </authorList>
    </citation>
    <scope>NUCLEOTIDE SEQUENCE [LARGE SCALE GENOMIC DNA]</scope>
</reference>
<accession>A0A653BH57</accession>
<dbReference type="PANTHER" id="PTHR13430:SF4">
    <property type="entry name" value="AUTOPHAGY-RELATED PROTEIN 13"/>
    <property type="match status" value="1"/>
</dbReference>
<evidence type="ECO:0000313" key="7">
    <source>
        <dbReference type="Proteomes" id="UP000410492"/>
    </source>
</evidence>
<dbReference type="InterPro" id="IPR018731">
    <property type="entry name" value="Atg13_N"/>
</dbReference>